<dbReference type="InterPro" id="IPR027065">
    <property type="entry name" value="Lon_Prtase"/>
</dbReference>
<dbReference type="Gene3D" id="3.30.230.10">
    <property type="match status" value="1"/>
</dbReference>
<dbReference type="InterPro" id="IPR008269">
    <property type="entry name" value="Lon_proteolytic"/>
</dbReference>
<dbReference type="GO" id="GO:0004252">
    <property type="term" value="F:serine-type endopeptidase activity"/>
    <property type="evidence" value="ECO:0007669"/>
    <property type="project" value="UniProtKB-EC"/>
</dbReference>
<dbReference type="InterPro" id="IPR020568">
    <property type="entry name" value="Ribosomal_Su5_D2-typ_SF"/>
</dbReference>
<dbReference type="Pfam" id="PF20436">
    <property type="entry name" value="LonB_AAA-LID"/>
    <property type="match status" value="1"/>
</dbReference>
<dbReference type="EC" id="3.4.21.53" evidence="4"/>
<dbReference type="PRINTS" id="PR00830">
    <property type="entry name" value="ENDOLAPTASE"/>
</dbReference>
<evidence type="ECO:0000313" key="4">
    <source>
        <dbReference type="EMBL" id="VAW58045.1"/>
    </source>
</evidence>
<feature type="region of interest" description="Disordered" evidence="2">
    <location>
        <begin position="280"/>
        <end position="301"/>
    </location>
</feature>
<dbReference type="GO" id="GO:0005524">
    <property type="term" value="F:ATP binding"/>
    <property type="evidence" value="ECO:0007669"/>
    <property type="project" value="InterPro"/>
</dbReference>
<evidence type="ECO:0000256" key="1">
    <source>
        <dbReference type="ARBA" id="ARBA00022670"/>
    </source>
</evidence>
<dbReference type="InterPro" id="IPR027417">
    <property type="entry name" value="P-loop_NTPase"/>
</dbReference>
<dbReference type="AlphaFoldDB" id="A0A3B0WPX3"/>
<gene>
    <name evidence="4" type="ORF">MNBD_GAMMA11-1319</name>
</gene>
<dbReference type="Pfam" id="PF20437">
    <property type="entry name" value="LonC_helical"/>
    <property type="match status" value="1"/>
</dbReference>
<dbReference type="InterPro" id="IPR046843">
    <property type="entry name" value="LonB_AAA-LID"/>
</dbReference>
<evidence type="ECO:0000259" key="3">
    <source>
        <dbReference type="PROSITE" id="PS51786"/>
    </source>
</evidence>
<keyword evidence="1 4" id="KW-0645">Protease</keyword>
<dbReference type="GO" id="GO:0030163">
    <property type="term" value="P:protein catabolic process"/>
    <property type="evidence" value="ECO:0007669"/>
    <property type="project" value="InterPro"/>
</dbReference>
<organism evidence="4">
    <name type="scientific">hydrothermal vent metagenome</name>
    <dbReference type="NCBI Taxonomy" id="652676"/>
    <lineage>
        <taxon>unclassified sequences</taxon>
        <taxon>metagenomes</taxon>
        <taxon>ecological metagenomes</taxon>
    </lineage>
</organism>
<proteinExistence type="predicted"/>
<dbReference type="InterPro" id="IPR014721">
    <property type="entry name" value="Ribsml_uS5_D2-typ_fold_subgr"/>
</dbReference>
<name>A0A3B0WPX3_9ZZZZ</name>
<reference evidence="4" key="1">
    <citation type="submission" date="2018-06" db="EMBL/GenBank/DDBJ databases">
        <authorList>
            <person name="Zhirakovskaya E."/>
        </authorList>
    </citation>
    <scope>NUCLEOTIDE SEQUENCE</scope>
</reference>
<accession>A0A3B0WPX3</accession>
<dbReference type="SUPFAM" id="SSF54211">
    <property type="entry name" value="Ribosomal protein S5 domain 2-like"/>
    <property type="match status" value="1"/>
</dbReference>
<dbReference type="PANTHER" id="PTHR10046">
    <property type="entry name" value="ATP DEPENDENT LON PROTEASE FAMILY MEMBER"/>
    <property type="match status" value="1"/>
</dbReference>
<dbReference type="Gene3D" id="3.40.50.300">
    <property type="entry name" value="P-loop containing nucleotide triphosphate hydrolases"/>
    <property type="match status" value="2"/>
</dbReference>
<dbReference type="InterPro" id="IPR041699">
    <property type="entry name" value="AAA_32"/>
</dbReference>
<dbReference type="PROSITE" id="PS51786">
    <property type="entry name" value="LON_PROTEOLYTIC"/>
    <property type="match status" value="1"/>
</dbReference>
<dbReference type="Pfam" id="PF05362">
    <property type="entry name" value="Lon_C"/>
    <property type="match status" value="1"/>
</dbReference>
<dbReference type="Gene3D" id="1.10.8.60">
    <property type="match status" value="1"/>
</dbReference>
<dbReference type="GO" id="GO:0004176">
    <property type="term" value="F:ATP-dependent peptidase activity"/>
    <property type="evidence" value="ECO:0007669"/>
    <property type="project" value="InterPro"/>
</dbReference>
<feature type="domain" description="Lon proteolytic" evidence="3">
    <location>
        <begin position="565"/>
        <end position="760"/>
    </location>
</feature>
<dbReference type="EMBL" id="UOFG01000011">
    <property type="protein sequence ID" value="VAW58045.1"/>
    <property type="molecule type" value="Genomic_DNA"/>
</dbReference>
<keyword evidence="4" id="KW-0378">Hydrolase</keyword>
<feature type="compositionally biased region" description="Polar residues" evidence="2">
    <location>
        <begin position="289"/>
        <end position="300"/>
    </location>
</feature>
<evidence type="ECO:0000256" key="2">
    <source>
        <dbReference type="SAM" id="MobiDB-lite"/>
    </source>
</evidence>
<protein>
    <submittedName>
        <fullName evidence="4">ATP-dependent protease La Type II</fullName>
        <ecNumber evidence="4">3.4.21.53</ecNumber>
    </submittedName>
</protein>
<dbReference type="GO" id="GO:0006508">
    <property type="term" value="P:proteolysis"/>
    <property type="evidence" value="ECO:0007669"/>
    <property type="project" value="UniProtKB-KW"/>
</dbReference>
<dbReference type="Pfam" id="PF13654">
    <property type="entry name" value="AAA_32"/>
    <property type="match status" value="1"/>
</dbReference>
<dbReference type="InterPro" id="IPR046844">
    <property type="entry name" value="Lon-like_helical"/>
</dbReference>
<sequence>MNKALTAEQLRPRCTASTLPFESTAELEDLPEILGHERAFRAIEFGINVAHRGFNLYVMGSSGLGKHGLIRKFLNKIALNKDTPSDWCYVRNFDQDYKPRALKLPPGKGRAFKKDMKNLMEDLGKAINASFEASEYQEQVQIIEKSFQKKQSNLLEKHAEQARQQNINLSYTPSGFMITPIVDGRNISEEEFDNLPEEEKDQIEDIISVFQDELEYLAPEMSRQRREHNIRIKKLNRKVALFATSNLIKDARRKYRSLPEIVNYLKGLQEDVLHHLEEFTEAEEDDTSSNEQASQQASKNESLERYQVNLIVDCCKQKGAPVVYLDNPTYQNLVGRIEYESSSTNPGANFTLIKPGALLQANGGYLVLDAHKILGLPHAWDALKRSLYAKKVKIENLEQVIGGDTSVTLEPEAIPLTIKVIVLGSRDAYYMLHEIDPDFPELFKIEADFEEEVSRNEGSTLQYARLIASRARKFKLKDLNAAAVARLIEFSSRLADDSEKLSTRLRTIDDLLIETQYWSEQSQTLLITDDDVQNAINAQINRTNRIQGLIQSDIQRGTLIINTEDEAIGEINGLSVFDVGKYAFGQPSRISASVHPGDGKIINIEREVDLSGSIHDKGVLILSALLASRYAKDTPLSFSASITFEQSYGLIDGDSASVAELCVLISALINLPVCQGLAITGSLNQQGRVQAIGGVNEKIEGFFDICKQRGLTGKQGCIIPAVNVKNLSLRKDVIDAIEEKKFNIYPIKHYEQALELLIGLPAGEEHIDGSYDRDSINDRVSKRLSQFVENRKNAQILL</sequence>